<dbReference type="NCBIfam" id="TIGR02429">
    <property type="entry name" value="pcaI_scoA_fam"/>
    <property type="match status" value="1"/>
</dbReference>
<dbReference type="Gene3D" id="3.40.1080.10">
    <property type="entry name" value="Glutaconate Coenzyme A-transferase"/>
    <property type="match status" value="2"/>
</dbReference>
<dbReference type="Pfam" id="PF01144">
    <property type="entry name" value="CoA_trans"/>
    <property type="match status" value="1"/>
</dbReference>
<dbReference type="GO" id="GO:0008410">
    <property type="term" value="F:CoA-transferase activity"/>
    <property type="evidence" value="ECO:0007669"/>
    <property type="project" value="InterPro"/>
</dbReference>
<dbReference type="InterPro" id="IPR012792">
    <property type="entry name" value="3-oxoacid_CoA-transf_A"/>
</dbReference>
<proteinExistence type="predicted"/>
<dbReference type="SUPFAM" id="SSF100950">
    <property type="entry name" value="NagB/RpiA/CoA transferase-like"/>
    <property type="match status" value="2"/>
</dbReference>
<keyword evidence="3" id="KW-1185">Reference proteome</keyword>
<gene>
    <name evidence="2" type="ORF">GBAR_LOCUS24839</name>
</gene>
<organism evidence="2 3">
    <name type="scientific">Geodia barretti</name>
    <name type="common">Barrett's horny sponge</name>
    <dbReference type="NCBI Taxonomy" id="519541"/>
    <lineage>
        <taxon>Eukaryota</taxon>
        <taxon>Metazoa</taxon>
        <taxon>Porifera</taxon>
        <taxon>Demospongiae</taxon>
        <taxon>Heteroscleromorpha</taxon>
        <taxon>Tetractinellida</taxon>
        <taxon>Astrophorina</taxon>
        <taxon>Geodiidae</taxon>
        <taxon>Geodia</taxon>
    </lineage>
</organism>
<dbReference type="SMART" id="SM00882">
    <property type="entry name" value="CoA_trans"/>
    <property type="match status" value="1"/>
</dbReference>
<protein>
    <submittedName>
        <fullName evidence="2">Succinyl-CoA:3-ketoacid coenzyme A transferase subunit A</fullName>
    </submittedName>
</protein>
<reference evidence="2" key="1">
    <citation type="submission" date="2023-03" db="EMBL/GenBank/DDBJ databases">
        <authorList>
            <person name="Steffen K."/>
            <person name="Cardenas P."/>
        </authorList>
    </citation>
    <scope>NUCLEOTIDE SEQUENCE</scope>
</reference>
<dbReference type="AlphaFoldDB" id="A0AA35XBM6"/>
<sequence length="386" mass="40143">MVDWAAMLRGGHVDVAVVQPTRVNAAGDFIGWTTAATPGLFAPGSSIDLASGGCRLIAMLPHAGADGSPNIVGGTSPVADCRGCVNLIVTDLAVLRVEESGLVLTEVAPGWTADDVASLTGSPISVAPDVKQFSSNLDSLNASRVNKVCPNGPSAIGDMPDGAVVMIDGFGGPGGMAHYLLVTLREQGTKGLTVISNTIGLARSVNFGTPPGKLAIDHSVIVESGQVAKAIATYPVSPSASRPSTFELAYRRGEVELELVPQGTLAERLRAGGAGIHAFYTPTGVGTLIAEGKETRTIDGKEYVLELALRADYCLIRGHKADTLGNVVYKGTSRNFNAVMAPAADITVIEVDEIVEPGELDPELIVTPGIYVDRIVKRPEGFSPYE</sequence>
<comment type="caution">
    <text evidence="2">The sequence shown here is derived from an EMBL/GenBank/DDBJ whole genome shotgun (WGS) entry which is preliminary data.</text>
</comment>
<dbReference type="InterPro" id="IPR004165">
    <property type="entry name" value="CoA_trans_fam_I"/>
</dbReference>
<dbReference type="PANTHER" id="PTHR13707">
    <property type="entry name" value="KETOACID-COENZYME A TRANSFERASE"/>
    <property type="match status" value="1"/>
</dbReference>
<name>A0AA35XBM6_GEOBA</name>
<dbReference type="Proteomes" id="UP001174909">
    <property type="component" value="Unassembled WGS sequence"/>
</dbReference>
<accession>A0AA35XBM6</accession>
<evidence type="ECO:0000313" key="3">
    <source>
        <dbReference type="Proteomes" id="UP001174909"/>
    </source>
</evidence>
<evidence type="ECO:0000256" key="1">
    <source>
        <dbReference type="ARBA" id="ARBA00022679"/>
    </source>
</evidence>
<dbReference type="InterPro" id="IPR037171">
    <property type="entry name" value="NagB/RpiA_transferase-like"/>
</dbReference>
<evidence type="ECO:0000313" key="2">
    <source>
        <dbReference type="EMBL" id="CAI8044847.1"/>
    </source>
</evidence>
<keyword evidence="1 2" id="KW-0808">Transferase</keyword>
<dbReference type="PANTHER" id="PTHR13707:SF60">
    <property type="entry name" value="ACETATE COA-TRANSFERASE SUBUNIT ALPHA"/>
    <property type="match status" value="1"/>
</dbReference>
<dbReference type="EMBL" id="CASHTH010003426">
    <property type="protein sequence ID" value="CAI8044847.1"/>
    <property type="molecule type" value="Genomic_DNA"/>
</dbReference>